<dbReference type="Pfam" id="PF17755">
    <property type="entry name" value="UvrA_DNA-bind"/>
    <property type="match status" value="1"/>
</dbReference>
<dbReference type="Gene3D" id="1.20.1580.10">
    <property type="entry name" value="ABC transporter ATPase like domain"/>
    <property type="match status" value="2"/>
</dbReference>
<dbReference type="AlphaFoldDB" id="U2QGN0"/>
<dbReference type="GO" id="GO:0009380">
    <property type="term" value="C:excinuclease repair complex"/>
    <property type="evidence" value="ECO:0007669"/>
    <property type="project" value="InterPro"/>
</dbReference>
<dbReference type="InterPro" id="IPR041552">
    <property type="entry name" value="UvrA_DNA-bd"/>
</dbReference>
<evidence type="ECO:0000313" key="18">
    <source>
        <dbReference type="EMBL" id="ERK40458.1"/>
    </source>
</evidence>
<keyword evidence="6" id="KW-0227">DNA damage</keyword>
<evidence type="ECO:0000313" key="19">
    <source>
        <dbReference type="Proteomes" id="UP000016648"/>
    </source>
</evidence>
<dbReference type="EMBL" id="AWEY01000004">
    <property type="protein sequence ID" value="ERK40458.1"/>
    <property type="molecule type" value="Genomic_DNA"/>
</dbReference>
<dbReference type="Gene3D" id="1.10.8.280">
    <property type="entry name" value="ABC transporter ATPase domain-like"/>
    <property type="match status" value="1"/>
</dbReference>
<evidence type="ECO:0000256" key="16">
    <source>
        <dbReference type="ARBA" id="ARBA00042156"/>
    </source>
</evidence>
<dbReference type="PATRIC" id="fig|1115809.3.peg.129"/>
<evidence type="ECO:0000256" key="6">
    <source>
        <dbReference type="ARBA" id="ARBA00022763"/>
    </source>
</evidence>
<gene>
    <name evidence="18" type="primary">uvrA_1</name>
    <name evidence="18" type="ORF">HMPREF9135_1347</name>
</gene>
<dbReference type="InterPro" id="IPR041102">
    <property type="entry name" value="UvrA_inter"/>
</dbReference>
<dbReference type="InterPro" id="IPR013815">
    <property type="entry name" value="ATP_grasp_subdomain_1"/>
</dbReference>
<accession>U2QGN0</accession>
<keyword evidence="7" id="KW-0228">DNA excision</keyword>
<dbReference type="PANTHER" id="PTHR43152">
    <property type="entry name" value="UVRABC SYSTEM PROTEIN A"/>
    <property type="match status" value="1"/>
</dbReference>
<keyword evidence="5" id="KW-0547">Nucleotide-binding</keyword>
<reference evidence="18 19" key="1">
    <citation type="submission" date="2013-08" db="EMBL/GenBank/DDBJ databases">
        <authorList>
            <person name="Durkin A.S."/>
            <person name="Haft D.R."/>
            <person name="McCorrison J."/>
            <person name="Torralba M."/>
            <person name="Gillis M."/>
            <person name="Haft D.H."/>
            <person name="Methe B."/>
            <person name="Sutton G."/>
            <person name="Nelson K.E."/>
        </authorList>
    </citation>
    <scope>NUCLEOTIDE SEQUENCE [LARGE SCALE GENOMIC DNA]</scope>
    <source>
        <strain evidence="18 19">F0067</strain>
    </source>
</reference>
<evidence type="ECO:0000256" key="3">
    <source>
        <dbReference type="ARBA" id="ARBA00022723"/>
    </source>
</evidence>
<evidence type="ECO:0000256" key="10">
    <source>
        <dbReference type="ARBA" id="ARBA00022840"/>
    </source>
</evidence>
<dbReference type="GO" id="GO:0008270">
    <property type="term" value="F:zinc ion binding"/>
    <property type="evidence" value="ECO:0007669"/>
    <property type="project" value="UniProtKB-KW"/>
</dbReference>
<comment type="similarity">
    <text evidence="14">Belongs to the ABC transporter superfamily. UvrA family.</text>
</comment>
<dbReference type="PROSITE" id="PS50893">
    <property type="entry name" value="ABC_TRANSPORTER_2"/>
    <property type="match status" value="1"/>
</dbReference>
<dbReference type="Pfam" id="PF17760">
    <property type="entry name" value="UvrA_inter"/>
    <property type="match status" value="1"/>
</dbReference>
<evidence type="ECO:0000256" key="1">
    <source>
        <dbReference type="ARBA" id="ARBA00004496"/>
    </source>
</evidence>
<keyword evidence="9" id="KW-0862">Zinc</keyword>
<evidence type="ECO:0000256" key="9">
    <source>
        <dbReference type="ARBA" id="ARBA00022833"/>
    </source>
</evidence>
<evidence type="ECO:0000256" key="7">
    <source>
        <dbReference type="ARBA" id="ARBA00022769"/>
    </source>
</evidence>
<dbReference type="InterPro" id="IPR027417">
    <property type="entry name" value="P-loop_NTPase"/>
</dbReference>
<keyword evidence="11" id="KW-0267">Excision nuclease</keyword>
<dbReference type="GO" id="GO:0005737">
    <property type="term" value="C:cytoplasm"/>
    <property type="evidence" value="ECO:0007669"/>
    <property type="project" value="UniProtKB-SubCell"/>
</dbReference>
<dbReference type="Gene3D" id="3.30.1490.20">
    <property type="entry name" value="ATP-grasp fold, A domain"/>
    <property type="match status" value="1"/>
</dbReference>
<evidence type="ECO:0000256" key="4">
    <source>
        <dbReference type="ARBA" id="ARBA00022737"/>
    </source>
</evidence>
<dbReference type="GO" id="GO:0003677">
    <property type="term" value="F:DNA binding"/>
    <property type="evidence" value="ECO:0007669"/>
    <property type="project" value="UniProtKB-KW"/>
</dbReference>
<evidence type="ECO:0000256" key="2">
    <source>
        <dbReference type="ARBA" id="ARBA00022490"/>
    </source>
</evidence>
<dbReference type="InterPro" id="IPR004602">
    <property type="entry name" value="UvrA"/>
</dbReference>
<keyword evidence="8" id="KW-0863">Zinc-finger</keyword>
<evidence type="ECO:0000256" key="12">
    <source>
        <dbReference type="ARBA" id="ARBA00023125"/>
    </source>
</evidence>
<keyword evidence="2" id="KW-0963">Cytoplasm</keyword>
<keyword evidence="3" id="KW-0479">Metal-binding</keyword>
<comment type="subcellular location">
    <subcellularLocation>
        <location evidence="1">Cytoplasm</location>
    </subcellularLocation>
</comment>
<dbReference type="NCBIfam" id="TIGR00630">
    <property type="entry name" value="uvra"/>
    <property type="match status" value="1"/>
</dbReference>
<keyword evidence="18" id="KW-0378">Hydrolase</keyword>
<organism evidence="18 19">
    <name type="scientific">Segatella baroniae F0067</name>
    <dbReference type="NCBI Taxonomy" id="1115809"/>
    <lineage>
        <taxon>Bacteria</taxon>
        <taxon>Pseudomonadati</taxon>
        <taxon>Bacteroidota</taxon>
        <taxon>Bacteroidia</taxon>
        <taxon>Bacteroidales</taxon>
        <taxon>Prevotellaceae</taxon>
        <taxon>Segatella</taxon>
    </lineage>
</organism>
<keyword evidence="13" id="KW-0234">DNA repair</keyword>
<keyword evidence="19" id="KW-1185">Reference proteome</keyword>
<dbReference type="GO" id="GO:0006289">
    <property type="term" value="P:nucleotide-excision repair"/>
    <property type="evidence" value="ECO:0007669"/>
    <property type="project" value="InterPro"/>
</dbReference>
<dbReference type="GO" id="GO:0005524">
    <property type="term" value="F:ATP binding"/>
    <property type="evidence" value="ECO:0007669"/>
    <property type="project" value="UniProtKB-KW"/>
</dbReference>
<protein>
    <recommendedName>
        <fullName evidence="15">UvrABC system protein A</fullName>
    </recommendedName>
    <alternativeName>
        <fullName evidence="16">Excinuclease ABC subunit A</fullName>
    </alternativeName>
</protein>
<feature type="domain" description="ABC transporter" evidence="17">
    <location>
        <begin position="660"/>
        <end position="991"/>
    </location>
</feature>
<keyword evidence="4" id="KW-0677">Repeat</keyword>
<dbReference type="Proteomes" id="UP000016648">
    <property type="component" value="Unassembled WGS sequence"/>
</dbReference>
<keyword evidence="12" id="KW-0238">DNA-binding</keyword>
<dbReference type="Gene3D" id="3.40.50.300">
    <property type="entry name" value="P-loop containing nucleotide triphosphate hydrolases"/>
    <property type="match status" value="2"/>
</dbReference>
<dbReference type="GO" id="GO:0004518">
    <property type="term" value="F:nuclease activity"/>
    <property type="evidence" value="ECO:0007669"/>
    <property type="project" value="UniProtKB-KW"/>
</dbReference>
<dbReference type="PANTHER" id="PTHR43152:SF3">
    <property type="entry name" value="UVRABC SYSTEM PROTEIN A"/>
    <property type="match status" value="1"/>
</dbReference>
<comment type="caution">
    <text evidence="18">The sequence shown here is derived from an EMBL/GenBank/DDBJ whole genome shotgun (WGS) entry which is preliminary data.</text>
</comment>
<evidence type="ECO:0000256" key="14">
    <source>
        <dbReference type="ARBA" id="ARBA00038000"/>
    </source>
</evidence>
<evidence type="ECO:0000259" key="17">
    <source>
        <dbReference type="PROSITE" id="PS50893"/>
    </source>
</evidence>
<dbReference type="SUPFAM" id="SSF52540">
    <property type="entry name" value="P-loop containing nucleoside triphosphate hydrolases"/>
    <property type="match status" value="2"/>
</dbReference>
<dbReference type="InterPro" id="IPR003439">
    <property type="entry name" value="ABC_transporter-like_ATP-bd"/>
</dbReference>
<evidence type="ECO:0000256" key="13">
    <source>
        <dbReference type="ARBA" id="ARBA00023204"/>
    </source>
</evidence>
<proteinExistence type="inferred from homology"/>
<keyword evidence="10" id="KW-0067">ATP-binding</keyword>
<dbReference type="GO" id="GO:0016887">
    <property type="term" value="F:ATP hydrolysis activity"/>
    <property type="evidence" value="ECO:0007669"/>
    <property type="project" value="InterPro"/>
</dbReference>
<evidence type="ECO:0000256" key="5">
    <source>
        <dbReference type="ARBA" id="ARBA00022741"/>
    </source>
</evidence>
<evidence type="ECO:0000256" key="15">
    <source>
        <dbReference type="ARBA" id="ARBA00039316"/>
    </source>
</evidence>
<name>U2QGN0_9BACT</name>
<evidence type="ECO:0000256" key="11">
    <source>
        <dbReference type="ARBA" id="ARBA00022881"/>
    </source>
</evidence>
<evidence type="ECO:0000256" key="8">
    <source>
        <dbReference type="ARBA" id="ARBA00022771"/>
    </source>
</evidence>
<sequence>MPPFLRHIPHCLAILSHRPAMLPAHGQACSFLRFIGIQCMSAEQSYINIRGARVNNLKNISLKIPRNRFISISGVSGSGKSSLAFDTLYSEGQRRYVESLSAYARQFLGRMKKPECDFITGLPPAIAIEQKVISRNPRSTVGTTTEIYDYLRLLYARIGKTYSPISGEEVKKHSVEDVLKAVEEFSEGTKYLILAPLQIAADRSVLQQLRMSNQEGYTRLFVDGEVVRIDDYMAELEERSPQEHEPANSHAQEGAESPLYLVIDRLGVSSEKDVVNRLYDSAETAFYEGNGKMRLVFLPSKIAYDFSTTFEADGIRFEEPNENMFSFNSPAGACPTCEGFGNVIGIDERLVISNTALSVHEGCVQCWHGEKLKIWNDEFCRRAAAVDFPIFEPYYKLSKAQKDWLWHGLPSESKQDIHDRICIDSFFQMVKENQYKIQYRVLMSRYRGKTVCPDCHGAKLKKEALWVKVNGMSIADLVQMPVSNLRQWFRSLRLEPGDAEIAKRLLAEINSRLEFLTEVGLGYLTLNRQSSTLSGGESQRINLTTSLGSSLVGSLYILDEPSIGLHSRDTDRLIQVLKKLRDIGNTVIVVEHDEEILRASDYLIDIGPNAGRLGGEVVYAGRFPTDKEAQDMLPAQHPESYTVQYLTGALRIAMPSSRRAWNNSIMLQGCRMNNLKGIDFQLPLNVMTVITGVSGSGKSSLVKGILHPAMKRHFDEVCDAPGEFVALKGDVNLIKHVEFVDQNLIGKSTRSNPATYVKAYDLIRQLFAEQPLAKQLGFTAQYFSFNAEGGRCEECKGAGVINVEMQFMADLVLTCEACHGQRFKRDVLDVRFKDRNIHDILEMTIDEAVDFFRANNQKAIVNKLMPLQDVGLGYIKMGQNSSTLSGGENQRVKLAYFIGQERQEPTLFIFDEPTTGLHFHDINKLMAAFNTLITHGHTILIVEHNMDVIKCADWIVDLGPEGGDKGGNLVFAGRPEELIECPESITGKFLKAKF</sequence>